<dbReference type="PATRIC" id="fig|408015.6.peg.5166"/>
<dbReference type="RefSeq" id="WP_046725194.1">
    <property type="nucleotide sequence ID" value="NZ_CP009922.3"/>
</dbReference>
<dbReference type="HOGENOM" id="CLU_037628_6_1_11"/>
<reference evidence="6" key="1">
    <citation type="submission" date="2019-08" db="EMBL/GenBank/DDBJ databases">
        <title>Complete genome sequence of a mangrove-derived Streptomyces xiamenensis.</title>
        <authorList>
            <person name="Xu J."/>
        </authorList>
    </citation>
    <scope>NUCLEOTIDE SEQUENCE</scope>
    <source>
        <strain evidence="6">318</strain>
    </source>
</reference>
<dbReference type="AlphaFoldDB" id="A0A0F7G180"/>
<name>A0A0F7G180_9ACTN</name>
<evidence type="ECO:0000256" key="1">
    <source>
        <dbReference type="ARBA" id="ARBA00023015"/>
    </source>
</evidence>
<protein>
    <submittedName>
        <fullName evidence="6">LacI family transcriptional regulator</fullName>
    </submittedName>
</protein>
<evidence type="ECO:0000256" key="2">
    <source>
        <dbReference type="ARBA" id="ARBA00023125"/>
    </source>
</evidence>
<accession>A0A0F7G180</accession>
<dbReference type="PANTHER" id="PTHR30146">
    <property type="entry name" value="LACI-RELATED TRANSCRIPTIONAL REPRESSOR"/>
    <property type="match status" value="1"/>
</dbReference>
<dbReference type="InterPro" id="IPR028082">
    <property type="entry name" value="Peripla_BP_I"/>
</dbReference>
<dbReference type="PANTHER" id="PTHR30146:SF155">
    <property type="entry name" value="ALANINE RACEMASE"/>
    <property type="match status" value="1"/>
</dbReference>
<dbReference type="KEGG" id="sxi:SXIM_51000"/>
<evidence type="ECO:0000313" key="6">
    <source>
        <dbReference type="EMBL" id="AKG46484.1"/>
    </source>
</evidence>
<dbReference type="InterPro" id="IPR046335">
    <property type="entry name" value="LacI/GalR-like_sensor"/>
</dbReference>
<evidence type="ECO:0000256" key="4">
    <source>
        <dbReference type="SAM" id="MobiDB-lite"/>
    </source>
</evidence>
<evidence type="ECO:0000259" key="5">
    <source>
        <dbReference type="Pfam" id="PF13377"/>
    </source>
</evidence>
<organism evidence="6 7">
    <name type="scientific">Streptomyces xiamenensis</name>
    <dbReference type="NCBI Taxonomy" id="408015"/>
    <lineage>
        <taxon>Bacteria</taxon>
        <taxon>Bacillati</taxon>
        <taxon>Actinomycetota</taxon>
        <taxon>Actinomycetes</taxon>
        <taxon>Kitasatosporales</taxon>
        <taxon>Streptomycetaceae</taxon>
        <taxon>Streptomyces</taxon>
    </lineage>
</organism>
<sequence length="286" mass="30493">MRANEAIGLVLARPARLLGTEPFFMEFIAGIEETLSERGHSLLLHIVQHQDEEIATHRRWAERSLVAAVVLVNVTTSDRRPAVLRELGMPAVIAGGLRDEPGIPAVSTDAAGAMREALERLLVLGHRRIARVTGPAGLLHTRVRSDTMRAECAAAGIEPQLVEGDYSPQAGERLTAALLSGPRRPTAILYDNDVMAIAGLGAARAAGVAVPAELSLVAWDDSAMCRLTSPPFTTMTVDVHLFGTLVADSVLELIEGRPVGERWSPAARFTPRGTTAPVPGDQSVNS</sequence>
<proteinExistence type="predicted"/>
<feature type="domain" description="Transcriptional regulator LacI/GalR-like sensor" evidence="5">
    <location>
        <begin position="119"/>
        <end position="275"/>
    </location>
</feature>
<dbReference type="GO" id="GO:0000976">
    <property type="term" value="F:transcription cis-regulatory region binding"/>
    <property type="evidence" value="ECO:0007669"/>
    <property type="project" value="TreeGrafter"/>
</dbReference>
<dbReference type="Gene3D" id="3.40.50.2300">
    <property type="match status" value="2"/>
</dbReference>
<gene>
    <name evidence="6" type="ORF">SXIM_51000</name>
</gene>
<keyword evidence="7" id="KW-1185">Reference proteome</keyword>
<keyword evidence="1" id="KW-0805">Transcription regulation</keyword>
<dbReference type="Proteomes" id="UP000034034">
    <property type="component" value="Chromosome"/>
</dbReference>
<dbReference type="SUPFAM" id="SSF53822">
    <property type="entry name" value="Periplasmic binding protein-like I"/>
    <property type="match status" value="1"/>
</dbReference>
<dbReference type="GO" id="GO:0003700">
    <property type="term" value="F:DNA-binding transcription factor activity"/>
    <property type="evidence" value="ECO:0007669"/>
    <property type="project" value="TreeGrafter"/>
</dbReference>
<keyword evidence="3" id="KW-0804">Transcription</keyword>
<dbReference type="EMBL" id="CP009922">
    <property type="protein sequence ID" value="AKG46484.1"/>
    <property type="molecule type" value="Genomic_DNA"/>
</dbReference>
<feature type="region of interest" description="Disordered" evidence="4">
    <location>
        <begin position="264"/>
        <end position="286"/>
    </location>
</feature>
<evidence type="ECO:0000256" key="3">
    <source>
        <dbReference type="ARBA" id="ARBA00023163"/>
    </source>
</evidence>
<dbReference type="STRING" id="408015.SXIM_51000"/>
<dbReference type="Pfam" id="PF13377">
    <property type="entry name" value="Peripla_BP_3"/>
    <property type="match status" value="1"/>
</dbReference>
<keyword evidence="2" id="KW-0238">DNA-binding</keyword>
<evidence type="ECO:0000313" key="7">
    <source>
        <dbReference type="Proteomes" id="UP000034034"/>
    </source>
</evidence>